<feature type="domain" description="HTH arsR-type" evidence="4">
    <location>
        <begin position="1"/>
        <end position="95"/>
    </location>
</feature>
<sequence>MNELMNIFKTLSDETRLRIVMLLHFDELCVCEISGILGVPQPTVSKGLSKLRDLNLVLDSRKEKYVYYRLREENEVLQHILTNIAVNLENYPKLLEDYQKIATKAQFTNTPTAVDVNILM</sequence>
<dbReference type="InterPro" id="IPR036390">
    <property type="entry name" value="WH_DNA-bd_sf"/>
</dbReference>
<dbReference type="InterPro" id="IPR011991">
    <property type="entry name" value="ArsR-like_HTH"/>
</dbReference>
<evidence type="ECO:0000313" key="6">
    <source>
        <dbReference type="Proteomes" id="UP000675379"/>
    </source>
</evidence>
<evidence type="ECO:0000256" key="1">
    <source>
        <dbReference type="ARBA" id="ARBA00023015"/>
    </source>
</evidence>
<comment type="caution">
    <text evidence="5">The sequence shown here is derived from an EMBL/GenBank/DDBJ whole genome shotgun (WGS) entry which is preliminary data.</text>
</comment>
<dbReference type="InterPro" id="IPR001845">
    <property type="entry name" value="HTH_ArsR_DNA-bd_dom"/>
</dbReference>
<dbReference type="NCBIfam" id="NF033788">
    <property type="entry name" value="HTH_metalloreg"/>
    <property type="match status" value="1"/>
</dbReference>
<dbReference type="Proteomes" id="UP000675379">
    <property type="component" value="Unassembled WGS sequence"/>
</dbReference>
<evidence type="ECO:0000313" key="5">
    <source>
        <dbReference type="EMBL" id="MBR0577164.1"/>
    </source>
</evidence>
<dbReference type="CDD" id="cd00090">
    <property type="entry name" value="HTH_ARSR"/>
    <property type="match status" value="1"/>
</dbReference>
<evidence type="ECO:0000256" key="2">
    <source>
        <dbReference type="ARBA" id="ARBA00023125"/>
    </source>
</evidence>
<dbReference type="InterPro" id="IPR051081">
    <property type="entry name" value="HTH_MetalResp_TranReg"/>
</dbReference>
<gene>
    <name evidence="5" type="ORF">KCG48_12645</name>
</gene>
<proteinExistence type="predicted"/>
<dbReference type="Pfam" id="PF01022">
    <property type="entry name" value="HTH_5"/>
    <property type="match status" value="1"/>
</dbReference>
<dbReference type="GO" id="GO:0003677">
    <property type="term" value="F:DNA binding"/>
    <property type="evidence" value="ECO:0007669"/>
    <property type="project" value="UniProtKB-KW"/>
</dbReference>
<dbReference type="PRINTS" id="PR00778">
    <property type="entry name" value="HTHARSR"/>
</dbReference>
<dbReference type="GO" id="GO:0003700">
    <property type="term" value="F:DNA-binding transcription factor activity"/>
    <property type="evidence" value="ECO:0007669"/>
    <property type="project" value="InterPro"/>
</dbReference>
<dbReference type="RefSeq" id="WP_211802580.1">
    <property type="nucleotide sequence ID" value="NZ_JAGSCS010000022.1"/>
</dbReference>
<dbReference type="PROSITE" id="PS50987">
    <property type="entry name" value="HTH_ARSR_2"/>
    <property type="match status" value="1"/>
</dbReference>
<reference evidence="5" key="1">
    <citation type="submission" date="2021-04" db="EMBL/GenBank/DDBJ databases">
        <title>Proteiniclasticum sedimins sp. nov., an obligate anaerobic bacterium isolated from anaerobic sludge.</title>
        <authorList>
            <person name="Liu J."/>
        </authorList>
    </citation>
    <scope>NUCLEOTIDE SEQUENCE</scope>
    <source>
        <strain evidence="5">BAD-10</strain>
    </source>
</reference>
<keyword evidence="1" id="KW-0805">Transcription regulation</keyword>
<keyword evidence="6" id="KW-1185">Reference proteome</keyword>
<evidence type="ECO:0000256" key="3">
    <source>
        <dbReference type="ARBA" id="ARBA00023163"/>
    </source>
</evidence>
<dbReference type="Gene3D" id="1.10.10.10">
    <property type="entry name" value="Winged helix-like DNA-binding domain superfamily/Winged helix DNA-binding domain"/>
    <property type="match status" value="1"/>
</dbReference>
<dbReference type="AlphaFoldDB" id="A0A941CS75"/>
<dbReference type="InterPro" id="IPR036388">
    <property type="entry name" value="WH-like_DNA-bd_sf"/>
</dbReference>
<organism evidence="5 6">
    <name type="scientific">Proteiniclasticum sediminis</name>
    <dbReference type="NCBI Taxonomy" id="2804028"/>
    <lineage>
        <taxon>Bacteria</taxon>
        <taxon>Bacillati</taxon>
        <taxon>Bacillota</taxon>
        <taxon>Clostridia</taxon>
        <taxon>Eubacteriales</taxon>
        <taxon>Clostridiaceae</taxon>
        <taxon>Proteiniclasticum</taxon>
    </lineage>
</organism>
<keyword evidence="3" id="KW-0804">Transcription</keyword>
<evidence type="ECO:0000259" key="4">
    <source>
        <dbReference type="PROSITE" id="PS50987"/>
    </source>
</evidence>
<dbReference type="SMART" id="SM00418">
    <property type="entry name" value="HTH_ARSR"/>
    <property type="match status" value="1"/>
</dbReference>
<dbReference type="PANTHER" id="PTHR33154:SF18">
    <property type="entry name" value="ARSENICAL RESISTANCE OPERON REPRESSOR"/>
    <property type="match status" value="1"/>
</dbReference>
<dbReference type="EMBL" id="JAGSCS010000022">
    <property type="protein sequence ID" value="MBR0577164.1"/>
    <property type="molecule type" value="Genomic_DNA"/>
</dbReference>
<accession>A0A941CS75</accession>
<name>A0A941CS75_9CLOT</name>
<keyword evidence="2" id="KW-0238">DNA-binding</keyword>
<protein>
    <submittedName>
        <fullName evidence="5">Winged helix-turn-helix transcriptional regulator</fullName>
    </submittedName>
</protein>
<dbReference type="SUPFAM" id="SSF46785">
    <property type="entry name" value="Winged helix' DNA-binding domain"/>
    <property type="match status" value="1"/>
</dbReference>
<dbReference type="PANTHER" id="PTHR33154">
    <property type="entry name" value="TRANSCRIPTIONAL REGULATOR, ARSR FAMILY"/>
    <property type="match status" value="1"/>
</dbReference>